<dbReference type="InterPro" id="IPR011990">
    <property type="entry name" value="TPR-like_helical_dom_sf"/>
</dbReference>
<gene>
    <name evidence="13" type="ORF">E0F88_16805</name>
</gene>
<dbReference type="SUPFAM" id="SSF55874">
    <property type="entry name" value="ATPase domain of HSP90 chaperone/DNA topoisomerase II/histidine kinase"/>
    <property type="match status" value="1"/>
</dbReference>
<evidence type="ECO:0000256" key="6">
    <source>
        <dbReference type="ARBA" id="ARBA00022777"/>
    </source>
</evidence>
<dbReference type="Gene3D" id="3.30.565.10">
    <property type="entry name" value="Histidine kinase-like ATPase, C-terminal domain"/>
    <property type="match status" value="1"/>
</dbReference>
<evidence type="ECO:0000256" key="10">
    <source>
        <dbReference type="SAM" id="Phobius"/>
    </source>
</evidence>
<protein>
    <recommendedName>
        <fullName evidence="2">histidine kinase</fullName>
        <ecNumber evidence="2">2.7.13.3</ecNumber>
    </recommendedName>
</protein>
<evidence type="ECO:0000256" key="7">
    <source>
        <dbReference type="ARBA" id="ARBA00022840"/>
    </source>
</evidence>
<keyword evidence="7" id="KW-0067">ATP-binding</keyword>
<keyword evidence="14" id="KW-1185">Reference proteome</keyword>
<evidence type="ECO:0000256" key="11">
    <source>
        <dbReference type="SAM" id="SignalP"/>
    </source>
</evidence>
<dbReference type="InterPro" id="IPR019734">
    <property type="entry name" value="TPR_rpt"/>
</dbReference>
<evidence type="ECO:0000256" key="5">
    <source>
        <dbReference type="ARBA" id="ARBA00022741"/>
    </source>
</evidence>
<keyword evidence="10" id="KW-0812">Transmembrane</keyword>
<keyword evidence="4" id="KW-0808">Transferase</keyword>
<keyword evidence="8" id="KW-0902">Two-component regulatory system</keyword>
<evidence type="ECO:0000256" key="3">
    <source>
        <dbReference type="ARBA" id="ARBA00022553"/>
    </source>
</evidence>
<dbReference type="GO" id="GO:0007234">
    <property type="term" value="P:osmosensory signaling via phosphorelay pathway"/>
    <property type="evidence" value="ECO:0007669"/>
    <property type="project" value="TreeGrafter"/>
</dbReference>
<proteinExistence type="predicted"/>
<dbReference type="SMART" id="SM00387">
    <property type="entry name" value="HATPase_c"/>
    <property type="match status" value="1"/>
</dbReference>
<dbReference type="Proteomes" id="UP000294850">
    <property type="component" value="Unassembled WGS sequence"/>
</dbReference>
<evidence type="ECO:0000256" key="9">
    <source>
        <dbReference type="SAM" id="Coils"/>
    </source>
</evidence>
<dbReference type="Gene3D" id="1.25.40.10">
    <property type="entry name" value="Tetratricopeptide repeat domain"/>
    <property type="match status" value="2"/>
</dbReference>
<dbReference type="OrthoDB" id="9810447at2"/>
<evidence type="ECO:0000256" key="8">
    <source>
        <dbReference type="ARBA" id="ARBA00023012"/>
    </source>
</evidence>
<sequence length="636" mass="71891">MQSFVNKVRLLLAVLLLSSSSFLHVCGQSSRRDSLRSLLQTSKNQDTNKVILLNDLAYQSYSYSVKDFNTYSQQALLLSEKLSYRRGQAVAYKNMALFYMLIHGDVTSLKYLNASLSIFSSLKDSANIAGVVNYIGCFYASVKDYKKALPYFLRSETILGERQNPIRYTIWSNTGACYEDLKQYGKASLYYDRIKKHADKSKDYRWIVTSLYQTASLQMARQQFDQALSMGNQALGIIQSQNVSPREAQIIYMLMGDLAFKFKDYQQARKFYQLCESSLTKLGSREDLSLIFYKNHLLDSIAGNFQSALGNLKKYQLIKDSVINQNKNQIIALYDVKYEVDQNEAKTTRLIAEKNTDDKVIFYQRLIIGVALLGLFVIIFALLRLRKLNDKLQDLNYKIARQNTELEEANSVKTKIFSVIAHDLRSPFAEFVGILELTEHQLISQEEITGLLPSINRTVRSTMGMMDNLLIWSKKQMNGVQINPENIDLAGLVSDGIEKLQTQVSKKNLIVTTSHLEKTSGWADAEMIRIVIRNLLSNAVKFTAPQGSIRIESYNSDKEVILTIKDSGVGLSPVQLNQLFSLHIQSTKGTQNESGTGLGLTICRDLIELNNGSIRAESVLGQGSTFYVSLPLQKQL</sequence>
<reference evidence="13 14" key="1">
    <citation type="submission" date="2019-03" db="EMBL/GenBank/DDBJ databases">
        <title>Dyadobacter AR-3-6 sp. nov., isolated from arctic soil.</title>
        <authorList>
            <person name="Chaudhary D.K."/>
        </authorList>
    </citation>
    <scope>NUCLEOTIDE SEQUENCE [LARGE SCALE GENOMIC DNA]</scope>
    <source>
        <strain evidence="13 14">AR-3-6</strain>
    </source>
</reference>
<dbReference type="PRINTS" id="PR00344">
    <property type="entry name" value="BCTRLSENSOR"/>
</dbReference>
<keyword evidence="9" id="KW-0175">Coiled coil</keyword>
<dbReference type="PANTHER" id="PTHR42878:SF7">
    <property type="entry name" value="SENSOR HISTIDINE KINASE GLRK"/>
    <property type="match status" value="1"/>
</dbReference>
<name>A0A4R5DRI3_9BACT</name>
<evidence type="ECO:0000256" key="2">
    <source>
        <dbReference type="ARBA" id="ARBA00012438"/>
    </source>
</evidence>
<dbReference type="InterPro" id="IPR036890">
    <property type="entry name" value="HATPase_C_sf"/>
</dbReference>
<feature type="coiled-coil region" evidence="9">
    <location>
        <begin position="385"/>
        <end position="412"/>
    </location>
</feature>
<dbReference type="GO" id="GO:0030295">
    <property type="term" value="F:protein kinase activator activity"/>
    <property type="evidence" value="ECO:0007669"/>
    <property type="project" value="TreeGrafter"/>
</dbReference>
<feature type="transmembrane region" description="Helical" evidence="10">
    <location>
        <begin position="362"/>
        <end position="383"/>
    </location>
</feature>
<dbReference type="CDD" id="cd00082">
    <property type="entry name" value="HisKA"/>
    <property type="match status" value="1"/>
</dbReference>
<evidence type="ECO:0000313" key="13">
    <source>
        <dbReference type="EMBL" id="TDE14840.1"/>
    </source>
</evidence>
<dbReference type="SUPFAM" id="SSF47384">
    <property type="entry name" value="Homodimeric domain of signal transducing histidine kinase"/>
    <property type="match status" value="1"/>
</dbReference>
<dbReference type="InterPro" id="IPR004358">
    <property type="entry name" value="Sig_transdc_His_kin-like_C"/>
</dbReference>
<comment type="catalytic activity">
    <reaction evidence="1">
        <text>ATP + protein L-histidine = ADP + protein N-phospho-L-histidine.</text>
        <dbReference type="EC" id="2.7.13.3"/>
    </reaction>
</comment>
<comment type="caution">
    <text evidence="13">The sequence shown here is derived from an EMBL/GenBank/DDBJ whole genome shotgun (WGS) entry which is preliminary data.</text>
</comment>
<dbReference type="Gene3D" id="1.10.287.130">
    <property type="match status" value="1"/>
</dbReference>
<dbReference type="EC" id="2.7.13.3" evidence="2"/>
<dbReference type="EMBL" id="SMFL01000005">
    <property type="protein sequence ID" value="TDE14840.1"/>
    <property type="molecule type" value="Genomic_DNA"/>
</dbReference>
<evidence type="ECO:0000256" key="4">
    <source>
        <dbReference type="ARBA" id="ARBA00022679"/>
    </source>
</evidence>
<dbReference type="PROSITE" id="PS50109">
    <property type="entry name" value="HIS_KIN"/>
    <property type="match status" value="1"/>
</dbReference>
<dbReference type="InterPro" id="IPR003594">
    <property type="entry name" value="HATPase_dom"/>
</dbReference>
<accession>A0A4R5DRI3</accession>
<keyword evidence="10" id="KW-0472">Membrane</keyword>
<dbReference type="InterPro" id="IPR036097">
    <property type="entry name" value="HisK_dim/P_sf"/>
</dbReference>
<dbReference type="InterPro" id="IPR003661">
    <property type="entry name" value="HisK_dim/P_dom"/>
</dbReference>
<dbReference type="GO" id="GO:0000156">
    <property type="term" value="F:phosphorelay response regulator activity"/>
    <property type="evidence" value="ECO:0007669"/>
    <property type="project" value="TreeGrafter"/>
</dbReference>
<evidence type="ECO:0000313" key="14">
    <source>
        <dbReference type="Proteomes" id="UP000294850"/>
    </source>
</evidence>
<feature type="domain" description="Histidine kinase" evidence="12">
    <location>
        <begin position="419"/>
        <end position="634"/>
    </location>
</feature>
<dbReference type="InterPro" id="IPR050351">
    <property type="entry name" value="BphY/WalK/GraS-like"/>
</dbReference>
<dbReference type="InterPro" id="IPR005467">
    <property type="entry name" value="His_kinase_dom"/>
</dbReference>
<dbReference type="PANTHER" id="PTHR42878">
    <property type="entry name" value="TWO-COMPONENT HISTIDINE KINASE"/>
    <property type="match status" value="1"/>
</dbReference>
<dbReference type="FunFam" id="3.30.565.10:FF:000006">
    <property type="entry name" value="Sensor histidine kinase WalK"/>
    <property type="match status" value="1"/>
</dbReference>
<keyword evidence="10" id="KW-1133">Transmembrane helix</keyword>
<evidence type="ECO:0000256" key="1">
    <source>
        <dbReference type="ARBA" id="ARBA00000085"/>
    </source>
</evidence>
<dbReference type="RefSeq" id="WP_131959424.1">
    <property type="nucleotide sequence ID" value="NZ_SMFL01000005.1"/>
</dbReference>
<keyword evidence="11" id="KW-0732">Signal</keyword>
<keyword evidence="3" id="KW-0597">Phosphoprotein</keyword>
<keyword evidence="6" id="KW-0418">Kinase</keyword>
<evidence type="ECO:0000259" key="12">
    <source>
        <dbReference type="PROSITE" id="PS50109"/>
    </source>
</evidence>
<feature type="chain" id="PRO_5020764809" description="histidine kinase" evidence="11">
    <location>
        <begin position="26"/>
        <end position="636"/>
    </location>
</feature>
<organism evidence="13 14">
    <name type="scientific">Dyadobacter psychrotolerans</name>
    <dbReference type="NCBI Taxonomy" id="2541721"/>
    <lineage>
        <taxon>Bacteria</taxon>
        <taxon>Pseudomonadati</taxon>
        <taxon>Bacteroidota</taxon>
        <taxon>Cytophagia</taxon>
        <taxon>Cytophagales</taxon>
        <taxon>Spirosomataceae</taxon>
        <taxon>Dyadobacter</taxon>
    </lineage>
</organism>
<keyword evidence="5" id="KW-0547">Nucleotide-binding</keyword>
<dbReference type="SMART" id="SM00028">
    <property type="entry name" value="TPR"/>
    <property type="match status" value="4"/>
</dbReference>
<dbReference type="GO" id="GO:0000155">
    <property type="term" value="F:phosphorelay sensor kinase activity"/>
    <property type="evidence" value="ECO:0007669"/>
    <property type="project" value="InterPro"/>
</dbReference>
<dbReference type="GO" id="GO:0005524">
    <property type="term" value="F:ATP binding"/>
    <property type="evidence" value="ECO:0007669"/>
    <property type="project" value="UniProtKB-KW"/>
</dbReference>
<dbReference type="Pfam" id="PF02518">
    <property type="entry name" value="HATPase_c"/>
    <property type="match status" value="1"/>
</dbReference>
<feature type="signal peptide" evidence="11">
    <location>
        <begin position="1"/>
        <end position="25"/>
    </location>
</feature>
<dbReference type="AlphaFoldDB" id="A0A4R5DRI3"/>
<dbReference type="SUPFAM" id="SSF48452">
    <property type="entry name" value="TPR-like"/>
    <property type="match status" value="1"/>
</dbReference>